<evidence type="ECO:0000256" key="4">
    <source>
        <dbReference type="ARBA" id="ARBA00023136"/>
    </source>
</evidence>
<keyword evidence="5" id="KW-0449">Lipoprotein</keyword>
<dbReference type="SUPFAM" id="SSF56112">
    <property type="entry name" value="Protein kinase-like (PK-like)"/>
    <property type="match status" value="1"/>
</dbReference>
<dbReference type="PROSITE" id="PS50011">
    <property type="entry name" value="PROTEIN_KINASE_DOM"/>
    <property type="match status" value="1"/>
</dbReference>
<evidence type="ECO:0000259" key="7">
    <source>
        <dbReference type="PROSITE" id="PS50011"/>
    </source>
</evidence>
<accession>A0AAV0S6T8</accession>
<evidence type="ECO:0000256" key="5">
    <source>
        <dbReference type="ARBA" id="ARBA00023288"/>
    </source>
</evidence>
<comment type="caution">
    <text evidence="8">The sequence shown here is derived from an EMBL/GenBank/DDBJ whole genome shotgun (WGS) entry which is preliminary data.</text>
</comment>
<evidence type="ECO:0000313" key="9">
    <source>
        <dbReference type="Proteomes" id="UP001154282"/>
    </source>
</evidence>
<feature type="compositionally biased region" description="Basic and acidic residues" evidence="6">
    <location>
        <begin position="193"/>
        <end position="228"/>
    </location>
</feature>
<dbReference type="EMBL" id="CAMGYJ010000011">
    <property type="protein sequence ID" value="CAI0627418.1"/>
    <property type="molecule type" value="Genomic_DNA"/>
</dbReference>
<reference evidence="8" key="1">
    <citation type="submission" date="2022-08" db="EMBL/GenBank/DDBJ databases">
        <authorList>
            <person name="Gutierrez-Valencia J."/>
        </authorList>
    </citation>
    <scope>NUCLEOTIDE SEQUENCE</scope>
</reference>
<sequence length="228" mass="25152">MEHWNEDNNRSSQRVGVSPRQAAPPVNYRDFKSSNILLHEGFHPKLSDFGVAKLGPIGDKSHVSTRVMGTYGYCAPEYAMTGQLTIKSDVYSFEVVFLELITKFSKLVDPRLQGRYPVRGLYQALAVALMCIQEQAATRPLIGDVVTILSYLANSTYEPNANGSGVSQKGSRDERGGFLSRVEDGGGGSGSRWDLDGFDKDDSPRDPTIEVAKTRDLERERSVAEAKM</sequence>
<evidence type="ECO:0000256" key="2">
    <source>
        <dbReference type="ARBA" id="ARBA00022475"/>
    </source>
</evidence>
<keyword evidence="3" id="KW-0808">Transferase</keyword>
<feature type="compositionally biased region" description="Polar residues" evidence="6">
    <location>
        <begin position="160"/>
        <end position="169"/>
    </location>
</feature>
<dbReference type="Gene3D" id="1.10.510.10">
    <property type="entry name" value="Transferase(Phosphotransferase) domain 1"/>
    <property type="match status" value="1"/>
</dbReference>
<dbReference type="PANTHER" id="PTHR47985:SF44">
    <property type="entry name" value="SERINE_THREONINE-PROTEIN KINASE PBS1"/>
    <property type="match status" value="1"/>
</dbReference>
<keyword evidence="2" id="KW-1003">Cell membrane</keyword>
<dbReference type="AlphaFoldDB" id="A0AAV0S6T8"/>
<protein>
    <recommendedName>
        <fullName evidence="7">Protein kinase domain-containing protein</fullName>
    </recommendedName>
</protein>
<dbReference type="Pfam" id="PF00069">
    <property type="entry name" value="Pkinase"/>
    <property type="match status" value="1"/>
</dbReference>
<gene>
    <name evidence="8" type="ORF">LITE_LOCUS51270</name>
</gene>
<dbReference type="InterPro" id="IPR011009">
    <property type="entry name" value="Kinase-like_dom_sf"/>
</dbReference>
<dbReference type="Proteomes" id="UP001154282">
    <property type="component" value="Unassembled WGS sequence"/>
</dbReference>
<evidence type="ECO:0000313" key="8">
    <source>
        <dbReference type="EMBL" id="CAI0627418.1"/>
    </source>
</evidence>
<dbReference type="PANTHER" id="PTHR47985">
    <property type="entry name" value="OS07G0668900 PROTEIN"/>
    <property type="match status" value="1"/>
</dbReference>
<keyword evidence="9" id="KW-1185">Reference proteome</keyword>
<dbReference type="InterPro" id="IPR000719">
    <property type="entry name" value="Prot_kinase_dom"/>
</dbReference>
<dbReference type="GO" id="GO:0005886">
    <property type="term" value="C:plasma membrane"/>
    <property type="evidence" value="ECO:0007669"/>
    <property type="project" value="UniProtKB-SubCell"/>
</dbReference>
<dbReference type="InterPro" id="IPR008271">
    <property type="entry name" value="Ser/Thr_kinase_AS"/>
</dbReference>
<keyword evidence="3" id="KW-0418">Kinase</keyword>
<evidence type="ECO:0000256" key="1">
    <source>
        <dbReference type="ARBA" id="ARBA00004193"/>
    </source>
</evidence>
<keyword evidence="3" id="KW-0723">Serine/threonine-protein kinase</keyword>
<evidence type="ECO:0000256" key="3">
    <source>
        <dbReference type="ARBA" id="ARBA00022527"/>
    </source>
</evidence>
<evidence type="ECO:0000256" key="6">
    <source>
        <dbReference type="SAM" id="MobiDB-lite"/>
    </source>
</evidence>
<feature type="compositionally biased region" description="Basic and acidic residues" evidence="6">
    <location>
        <begin position="170"/>
        <end position="184"/>
    </location>
</feature>
<feature type="region of interest" description="Disordered" evidence="6">
    <location>
        <begin position="160"/>
        <end position="228"/>
    </location>
</feature>
<dbReference type="GO" id="GO:0004674">
    <property type="term" value="F:protein serine/threonine kinase activity"/>
    <property type="evidence" value="ECO:0007669"/>
    <property type="project" value="UniProtKB-KW"/>
</dbReference>
<feature type="domain" description="Protein kinase" evidence="7">
    <location>
        <begin position="1"/>
        <end position="228"/>
    </location>
</feature>
<dbReference type="PROSITE" id="PS00108">
    <property type="entry name" value="PROTEIN_KINASE_ST"/>
    <property type="match status" value="1"/>
</dbReference>
<proteinExistence type="predicted"/>
<keyword evidence="4" id="KW-0472">Membrane</keyword>
<comment type="subcellular location">
    <subcellularLocation>
        <location evidence="1">Cell membrane</location>
        <topology evidence="1">Lipid-anchor</topology>
    </subcellularLocation>
</comment>
<feature type="region of interest" description="Disordered" evidence="6">
    <location>
        <begin position="1"/>
        <end position="26"/>
    </location>
</feature>
<organism evidence="8 9">
    <name type="scientific">Linum tenue</name>
    <dbReference type="NCBI Taxonomy" id="586396"/>
    <lineage>
        <taxon>Eukaryota</taxon>
        <taxon>Viridiplantae</taxon>
        <taxon>Streptophyta</taxon>
        <taxon>Embryophyta</taxon>
        <taxon>Tracheophyta</taxon>
        <taxon>Spermatophyta</taxon>
        <taxon>Magnoliopsida</taxon>
        <taxon>eudicotyledons</taxon>
        <taxon>Gunneridae</taxon>
        <taxon>Pentapetalae</taxon>
        <taxon>rosids</taxon>
        <taxon>fabids</taxon>
        <taxon>Malpighiales</taxon>
        <taxon>Linaceae</taxon>
        <taxon>Linum</taxon>
    </lineage>
</organism>
<name>A0AAV0S6T8_9ROSI</name>
<dbReference type="GO" id="GO:0005524">
    <property type="term" value="F:ATP binding"/>
    <property type="evidence" value="ECO:0007669"/>
    <property type="project" value="InterPro"/>
</dbReference>